<evidence type="ECO:0000313" key="4">
    <source>
        <dbReference type="EMBL" id="HIU40910.1"/>
    </source>
</evidence>
<gene>
    <name evidence="4" type="ORF">IAB68_06415</name>
</gene>
<dbReference type="InterPro" id="IPR005754">
    <property type="entry name" value="Sortase"/>
</dbReference>
<evidence type="ECO:0000313" key="5">
    <source>
        <dbReference type="Proteomes" id="UP000824074"/>
    </source>
</evidence>
<dbReference type="Proteomes" id="UP000824074">
    <property type="component" value="Unassembled WGS sequence"/>
</dbReference>
<reference evidence="4" key="2">
    <citation type="journal article" date="2021" name="PeerJ">
        <title>Extensive microbial diversity within the chicken gut microbiome revealed by metagenomics and culture.</title>
        <authorList>
            <person name="Gilroy R."/>
            <person name="Ravi A."/>
            <person name="Getino M."/>
            <person name="Pursley I."/>
            <person name="Horton D.L."/>
            <person name="Alikhan N.F."/>
            <person name="Baker D."/>
            <person name="Gharbi K."/>
            <person name="Hall N."/>
            <person name="Watson M."/>
            <person name="Adriaenssens E.M."/>
            <person name="Foster-Nyarko E."/>
            <person name="Jarju S."/>
            <person name="Secka A."/>
            <person name="Antonio M."/>
            <person name="Oren A."/>
            <person name="Chaudhuri R.R."/>
            <person name="La Ragione R."/>
            <person name="Hildebrand F."/>
            <person name="Pallen M.J."/>
        </authorList>
    </citation>
    <scope>NUCLEOTIDE SEQUENCE</scope>
    <source>
        <strain evidence="4">CHK193-30670</strain>
    </source>
</reference>
<dbReference type="SUPFAM" id="SSF63817">
    <property type="entry name" value="Sortase"/>
    <property type="match status" value="1"/>
</dbReference>
<name>A0A9D1ING7_9FIRM</name>
<accession>A0A9D1ING7</accession>
<feature type="transmembrane region" description="Helical" evidence="3">
    <location>
        <begin position="6"/>
        <end position="29"/>
    </location>
</feature>
<dbReference type="Pfam" id="PF04203">
    <property type="entry name" value="Sortase"/>
    <property type="match status" value="1"/>
</dbReference>
<dbReference type="NCBIfam" id="TIGR01076">
    <property type="entry name" value="sortase_fam"/>
    <property type="match status" value="1"/>
</dbReference>
<dbReference type="EMBL" id="DVMT01000065">
    <property type="protein sequence ID" value="HIU40910.1"/>
    <property type="molecule type" value="Genomic_DNA"/>
</dbReference>
<keyword evidence="3" id="KW-0812">Transmembrane</keyword>
<protein>
    <submittedName>
        <fullName evidence="4">Sortase</fullName>
    </submittedName>
</protein>
<dbReference type="GO" id="GO:0016787">
    <property type="term" value="F:hydrolase activity"/>
    <property type="evidence" value="ECO:0007669"/>
    <property type="project" value="UniProtKB-KW"/>
</dbReference>
<dbReference type="CDD" id="cd00004">
    <property type="entry name" value="Sortase"/>
    <property type="match status" value="1"/>
</dbReference>
<comment type="caution">
    <text evidence="4">The sequence shown here is derived from an EMBL/GenBank/DDBJ whole genome shotgun (WGS) entry which is preliminary data.</text>
</comment>
<keyword evidence="1" id="KW-0378">Hydrolase</keyword>
<feature type="active site" description="Acyl-thioester intermediate" evidence="2">
    <location>
        <position position="156"/>
    </location>
</feature>
<evidence type="ECO:0000256" key="2">
    <source>
        <dbReference type="PIRSR" id="PIRSR605754-1"/>
    </source>
</evidence>
<evidence type="ECO:0000256" key="1">
    <source>
        <dbReference type="ARBA" id="ARBA00022801"/>
    </source>
</evidence>
<dbReference type="InterPro" id="IPR023365">
    <property type="entry name" value="Sortase_dom-sf"/>
</dbReference>
<dbReference type="Gene3D" id="2.40.260.10">
    <property type="entry name" value="Sortase"/>
    <property type="match status" value="1"/>
</dbReference>
<keyword evidence="3" id="KW-0472">Membrane</keyword>
<feature type="active site" description="Proton donor/acceptor" evidence="2">
    <location>
        <position position="95"/>
    </location>
</feature>
<proteinExistence type="predicted"/>
<dbReference type="AlphaFoldDB" id="A0A9D1ING7"/>
<organism evidence="4 5">
    <name type="scientific">Candidatus Aphodocola excrementigallinarum</name>
    <dbReference type="NCBI Taxonomy" id="2840670"/>
    <lineage>
        <taxon>Bacteria</taxon>
        <taxon>Bacillati</taxon>
        <taxon>Bacillota</taxon>
        <taxon>Bacilli</taxon>
        <taxon>Candidatus Aphodocola</taxon>
    </lineage>
</organism>
<sequence>MRKNVFKIIFIIVLMFLIKDLVIGILITYENKKEVESYYNNDTSFNYKSNLVLNIPSINLDLVVKKANGDFSNLDKNLVYYKRNYFHDKIIIFGHSGLGYGAFFNRLDELNKNDKAYLYKDKNKAIYEVTDTYYVSYKDVYILNNDEKGTLLLVTCKKNDKSLRLVVKLSLKSIKTLTK</sequence>
<keyword evidence="3" id="KW-1133">Transmembrane helix</keyword>
<evidence type="ECO:0000256" key="3">
    <source>
        <dbReference type="SAM" id="Phobius"/>
    </source>
</evidence>
<reference evidence="4" key="1">
    <citation type="submission" date="2020-10" db="EMBL/GenBank/DDBJ databases">
        <authorList>
            <person name="Gilroy R."/>
        </authorList>
    </citation>
    <scope>NUCLEOTIDE SEQUENCE</scope>
    <source>
        <strain evidence="4">CHK193-30670</strain>
    </source>
</reference>